<keyword evidence="1" id="KW-0472">Membrane</keyword>
<dbReference type="AlphaFoldDB" id="A0A967KCQ7"/>
<name>A0A967KCQ7_9PROT</name>
<evidence type="ECO:0000313" key="3">
    <source>
        <dbReference type="EMBL" id="NIA71817.1"/>
    </source>
</evidence>
<keyword evidence="1" id="KW-0812">Transmembrane</keyword>
<proteinExistence type="predicted"/>
<gene>
    <name evidence="3" type="ORF">HBA54_24785</name>
</gene>
<evidence type="ECO:0000313" key="4">
    <source>
        <dbReference type="Proteomes" id="UP000761264"/>
    </source>
</evidence>
<feature type="transmembrane region" description="Helical" evidence="1">
    <location>
        <begin position="134"/>
        <end position="154"/>
    </location>
</feature>
<dbReference type="Pfam" id="PF25231">
    <property type="entry name" value="DUF7847"/>
    <property type="match status" value="1"/>
</dbReference>
<organism evidence="3 4">
    <name type="scientific">Pelagibius litoralis</name>
    <dbReference type="NCBI Taxonomy" id="374515"/>
    <lineage>
        <taxon>Bacteria</taxon>
        <taxon>Pseudomonadati</taxon>
        <taxon>Pseudomonadota</taxon>
        <taxon>Alphaproteobacteria</taxon>
        <taxon>Rhodospirillales</taxon>
        <taxon>Rhodovibrionaceae</taxon>
        <taxon>Pelagibius</taxon>
    </lineage>
</organism>
<feature type="domain" description="DUF7847" evidence="2">
    <location>
        <begin position="69"/>
        <end position="237"/>
    </location>
</feature>
<dbReference type="RefSeq" id="WP_167230036.1">
    <property type="nucleotide sequence ID" value="NZ_JAAQPH010000026.1"/>
</dbReference>
<protein>
    <recommendedName>
        <fullName evidence="2">DUF7847 domain-containing protein</fullName>
    </recommendedName>
</protein>
<evidence type="ECO:0000259" key="2">
    <source>
        <dbReference type="Pfam" id="PF25231"/>
    </source>
</evidence>
<keyword evidence="1" id="KW-1133">Transmembrane helix</keyword>
<feature type="transmembrane region" description="Helical" evidence="1">
    <location>
        <begin position="104"/>
        <end position="128"/>
    </location>
</feature>
<feature type="transmembrane region" description="Helical" evidence="1">
    <location>
        <begin position="26"/>
        <end position="49"/>
    </location>
</feature>
<feature type="transmembrane region" description="Helical" evidence="1">
    <location>
        <begin position="175"/>
        <end position="203"/>
    </location>
</feature>
<dbReference type="EMBL" id="JAAQPH010000026">
    <property type="protein sequence ID" value="NIA71817.1"/>
    <property type="molecule type" value="Genomic_DNA"/>
</dbReference>
<evidence type="ECO:0000256" key="1">
    <source>
        <dbReference type="SAM" id="Phobius"/>
    </source>
</evidence>
<reference evidence="3" key="1">
    <citation type="submission" date="2020-03" db="EMBL/GenBank/DDBJ databases">
        <title>Genome of Pelagibius litoralis DSM 21314T.</title>
        <authorList>
            <person name="Wang G."/>
        </authorList>
    </citation>
    <scope>NUCLEOTIDE SEQUENCE</scope>
    <source>
        <strain evidence="3">DSM 21314</strain>
    </source>
</reference>
<feature type="transmembrane region" description="Helical" evidence="1">
    <location>
        <begin position="69"/>
        <end position="92"/>
    </location>
</feature>
<accession>A0A967KCQ7</accession>
<feature type="transmembrane region" description="Helical" evidence="1">
    <location>
        <begin position="209"/>
        <end position="234"/>
    </location>
</feature>
<keyword evidence="4" id="KW-1185">Reference proteome</keyword>
<dbReference type="Proteomes" id="UP000761264">
    <property type="component" value="Unassembled WGS sequence"/>
</dbReference>
<dbReference type="InterPro" id="IPR057169">
    <property type="entry name" value="DUF7847"/>
</dbReference>
<comment type="caution">
    <text evidence="3">The sequence shown here is derived from an EMBL/GenBank/DDBJ whole genome shotgun (WGS) entry which is preliminary data.</text>
</comment>
<sequence length="254" mass="26081">MSDILSGGTPASSAAISIGGVLNRTYGVLVANLAPFLTISYLLAVPLLVFNLLGGGGLAVGASGIGLSYFIAMLLSLATTYITMGALVYGTIAHMRGQPAGFSTCLTSGLSVIVPVILVAIVVTLLILLGSMLLIVPGIFATVLTAVAVPAAVVDRTGVWGSVKRSAELTKGNRLRVLGLLVIFYGVVMGIGWAVTLVGLPLMRPDGTILAALAQFVWSGMVTAFFAVFGAVLYHDLRVAKEGINTAQIAAVFD</sequence>